<feature type="domain" description="5'-3' exonuclease" evidence="3">
    <location>
        <begin position="17"/>
        <end position="291"/>
    </location>
</feature>
<dbReference type="GO" id="GO:0017108">
    <property type="term" value="F:5'-flap endonuclease activity"/>
    <property type="evidence" value="ECO:0007669"/>
    <property type="project" value="InterPro"/>
</dbReference>
<comment type="caution">
    <text evidence="4">The sequence shown here is derived from an EMBL/GenBank/DDBJ whole genome shotgun (WGS) entry which is preliminary data.</text>
</comment>
<protein>
    <recommendedName>
        <fullName evidence="3">5'-3' exonuclease domain-containing protein</fullName>
    </recommendedName>
</protein>
<dbReference type="AlphaFoldDB" id="A0A0F9VGY6"/>
<evidence type="ECO:0000256" key="2">
    <source>
        <dbReference type="ARBA" id="ARBA00022801"/>
    </source>
</evidence>
<sequence length="317" mass="36412">MKMKPLFGTQSRFTTPDKASAIFVYDALNLFFSVTLSKYLGPLATSDGRPSSQVFGTFQRIRGHVKKYTKPGQRIALVIALDNEPTEKQALFPEYKMNRDENQVMQEEERNERLESFFDFLATFPCTFAEAAGEEADDVIATITKKYRKPTFVFSSDKDLWQLLNNPRVTQISLRKSEKVTDADLLKKFDTTRKRAHMIALYKAVMGDVSDNIPKVPRIPTKAFHEAMRNVSYAEGTGDPVSLVIEAAARLEKPRAHKLLVEYEQLVRRNLEIITLKKELELEETHHRGSKQQMTDILDHYECNTILAQGNHEFLFR</sequence>
<keyword evidence="2" id="KW-0378">Hydrolase</keyword>
<accession>A0A0F9VGY6</accession>
<reference evidence="4" key="1">
    <citation type="journal article" date="2015" name="Nature">
        <title>Complex archaea that bridge the gap between prokaryotes and eukaryotes.</title>
        <authorList>
            <person name="Spang A."/>
            <person name="Saw J.H."/>
            <person name="Jorgensen S.L."/>
            <person name="Zaremba-Niedzwiedzka K."/>
            <person name="Martijn J."/>
            <person name="Lind A.E."/>
            <person name="van Eijk R."/>
            <person name="Schleper C."/>
            <person name="Guy L."/>
            <person name="Ettema T.J."/>
        </authorList>
    </citation>
    <scope>NUCLEOTIDE SEQUENCE</scope>
</reference>
<evidence type="ECO:0000259" key="3">
    <source>
        <dbReference type="SMART" id="SM00475"/>
    </source>
</evidence>
<dbReference type="GO" id="GO:0008409">
    <property type="term" value="F:5'-3' exonuclease activity"/>
    <property type="evidence" value="ECO:0007669"/>
    <property type="project" value="InterPro"/>
</dbReference>
<evidence type="ECO:0000256" key="1">
    <source>
        <dbReference type="ARBA" id="ARBA00022722"/>
    </source>
</evidence>
<dbReference type="EMBL" id="LAZR01000355">
    <property type="protein sequence ID" value="KKN72761.1"/>
    <property type="molecule type" value="Genomic_DNA"/>
</dbReference>
<name>A0A0F9VGY6_9ZZZZ</name>
<dbReference type="SUPFAM" id="SSF88723">
    <property type="entry name" value="PIN domain-like"/>
    <property type="match status" value="1"/>
</dbReference>
<gene>
    <name evidence="4" type="ORF">LCGC14_0407280</name>
</gene>
<evidence type="ECO:0000313" key="4">
    <source>
        <dbReference type="EMBL" id="KKN72761.1"/>
    </source>
</evidence>
<dbReference type="InterPro" id="IPR002421">
    <property type="entry name" value="5-3_exonuclease"/>
</dbReference>
<keyword evidence="1" id="KW-0540">Nuclease</keyword>
<dbReference type="PANTHER" id="PTHR42646">
    <property type="entry name" value="FLAP ENDONUCLEASE XNI"/>
    <property type="match status" value="1"/>
</dbReference>
<dbReference type="GO" id="GO:0003677">
    <property type="term" value="F:DNA binding"/>
    <property type="evidence" value="ECO:0007669"/>
    <property type="project" value="InterPro"/>
</dbReference>
<dbReference type="Gene3D" id="3.40.50.1010">
    <property type="entry name" value="5'-nuclease"/>
    <property type="match status" value="1"/>
</dbReference>
<dbReference type="InterPro" id="IPR029060">
    <property type="entry name" value="PIN-like_dom_sf"/>
</dbReference>
<dbReference type="Pfam" id="PF02739">
    <property type="entry name" value="5_3_exonuc_N"/>
    <property type="match status" value="1"/>
</dbReference>
<dbReference type="SMART" id="SM00475">
    <property type="entry name" value="53EXOc"/>
    <property type="match status" value="1"/>
</dbReference>
<dbReference type="PANTHER" id="PTHR42646:SF2">
    <property type="entry name" value="5'-3' EXONUCLEASE FAMILY PROTEIN"/>
    <property type="match status" value="1"/>
</dbReference>
<dbReference type="GO" id="GO:0033567">
    <property type="term" value="P:DNA replication, Okazaki fragment processing"/>
    <property type="evidence" value="ECO:0007669"/>
    <property type="project" value="InterPro"/>
</dbReference>
<dbReference type="InterPro" id="IPR038969">
    <property type="entry name" value="FEN"/>
</dbReference>
<proteinExistence type="predicted"/>
<dbReference type="Gene3D" id="1.10.150.20">
    <property type="entry name" value="5' to 3' exonuclease, C-terminal subdomain"/>
    <property type="match status" value="1"/>
</dbReference>
<dbReference type="InterPro" id="IPR020046">
    <property type="entry name" value="5-3_exonucl_a-hlix_arch_N"/>
</dbReference>
<organism evidence="4">
    <name type="scientific">marine sediment metagenome</name>
    <dbReference type="NCBI Taxonomy" id="412755"/>
    <lineage>
        <taxon>unclassified sequences</taxon>
        <taxon>metagenomes</taxon>
        <taxon>ecological metagenomes</taxon>
    </lineage>
</organism>